<feature type="binding site" evidence="16">
    <location>
        <position position="985"/>
    </location>
    <ligand>
        <name>ATP</name>
        <dbReference type="ChEBI" id="CHEBI:30616"/>
    </ligand>
</feature>
<dbReference type="NCBIfam" id="TIGR01494">
    <property type="entry name" value="ATPase_P-type"/>
    <property type="match status" value="1"/>
</dbReference>
<keyword evidence="7 16" id="KW-0547">Nucleotide-binding</keyword>
<keyword evidence="9 17" id="KW-0460">Magnesium</keyword>
<feature type="binding site" evidence="16">
    <location>
        <position position="748"/>
    </location>
    <ligand>
        <name>ATP</name>
        <dbReference type="ChEBI" id="CHEBI:30616"/>
    </ligand>
</feature>
<keyword evidence="22" id="KW-1185">Reference proteome</keyword>
<feature type="transmembrane region" description="Helical" evidence="18">
    <location>
        <begin position="1236"/>
        <end position="1258"/>
    </location>
</feature>
<dbReference type="GO" id="GO:0000287">
    <property type="term" value="F:magnesium ion binding"/>
    <property type="evidence" value="ECO:0007669"/>
    <property type="project" value="UniProtKB-UniRule"/>
</dbReference>
<dbReference type="Pfam" id="PF16212">
    <property type="entry name" value="PhoLip_ATPase_C"/>
    <property type="match status" value="1"/>
</dbReference>
<dbReference type="InterPro" id="IPR018303">
    <property type="entry name" value="ATPase_P-typ_P_site"/>
</dbReference>
<reference evidence="21" key="2">
    <citation type="submission" date="2022-06" db="UniProtKB">
        <authorList>
            <consortium name="EnsemblMetazoa"/>
        </authorList>
    </citation>
    <scope>IDENTIFICATION</scope>
</reference>
<evidence type="ECO:0000256" key="15">
    <source>
        <dbReference type="PIRSR" id="PIRSR606539-1"/>
    </source>
</evidence>
<dbReference type="PANTHER" id="PTHR24092">
    <property type="entry name" value="PROBABLE PHOSPHOLIPID-TRANSPORTING ATPASE"/>
    <property type="match status" value="1"/>
</dbReference>
<feature type="binding site" evidence="16">
    <location>
        <position position="596"/>
    </location>
    <ligand>
        <name>ATP</name>
        <dbReference type="ChEBI" id="CHEBI:30616"/>
    </ligand>
</feature>
<dbReference type="InterPro" id="IPR008250">
    <property type="entry name" value="ATPase_P-typ_transduc_dom_A_sf"/>
</dbReference>
<evidence type="ECO:0000256" key="7">
    <source>
        <dbReference type="ARBA" id="ARBA00022741"/>
    </source>
</evidence>
<dbReference type="FunFam" id="2.70.150.10:FF:000025">
    <property type="entry name" value="Phospholipid-transporting ATPase"/>
    <property type="match status" value="1"/>
</dbReference>
<evidence type="ECO:0000256" key="11">
    <source>
        <dbReference type="ARBA" id="ARBA00022989"/>
    </source>
</evidence>
<keyword evidence="4" id="KW-0813">Transport</keyword>
<dbReference type="EC" id="7.6.2.1" evidence="18"/>
<evidence type="ECO:0000256" key="18">
    <source>
        <dbReference type="RuleBase" id="RU362033"/>
    </source>
</evidence>
<dbReference type="Gene3D" id="2.70.150.10">
    <property type="entry name" value="Calcium-transporting ATPase, cytoplasmic transduction domain A"/>
    <property type="match status" value="1"/>
</dbReference>
<dbReference type="InterPro" id="IPR032630">
    <property type="entry name" value="P_typ_ATPase_c"/>
</dbReference>
<dbReference type="SUPFAM" id="SSF56784">
    <property type="entry name" value="HAD-like"/>
    <property type="match status" value="1"/>
</dbReference>
<sequence length="1502" mass="171181">MSDNSEYLSKKVQPEVTVGSSGGSFLNGWLMSLFGLFSCQSSTNLGRKRDERRTNQFAAPNQERILRANDREFNEQFKYADNYIRTSKYNLITFIPLNLLEQFQRLANFYFLILMLLQLIPWISSIAWYSTAIPLFFVLVFSAVKDAYDDIQRHQSDKQVNNRISYVVRNGQLIAEKWMNVKVGDIIRMENDQFVAADLLLLSTSEPHGLCYIETSELDGETNLKVRQALPETSVMGDKLLLISEFEGQIHCELPNNKLNQFEGRLHYNGDILPLDNGKTLLRGCVLRNTRWCYGVVIFAGKDTKLMMNSGKTKCKRTSLDRFLNILIMGIVVFLLAMCFICTILCGIREWTVERHFALHLKLDSSIVPNYKEHSSGQIAIISFLMFFSYLILLNTVVPISLYVSVEIIRFVHSMWINSDLEMYYEKADIAAHARTTTLNEELGQVQYIFSDKTGTLTQNMMVFRKCSINGRSYGDIYDAKGEVIDVTEKTPTVDFSKNRWFEPNFKFYDQTLLKDTTKGLHEVAEFWRLLALCHTSMPEQKNGDLEYQAQSPDEAALTSAARNFGYVFKSRTAQTITLEVAGTEEVYDLLAILDFNNVRKRMSVIVRNPLGELVLYCKGADTIILDRISNDTAPLLKSATIEHLDKFAADGLRTLCLAYKKISTDAFNKWHFDLYESLFPLLLLKKQQKEAAVALTNRQEQLDRVYDELEQEMILLGATAIEDKLQDGVPDTIAELARANIKIWILTGDKQETAINIGYSCNLLTENLREVFIIDGETEREVEVQLKDVRRRIEQTLGPPPSVKTNAVMNYIQQIIAKAEEIEKNECKPDDRFHKTDYLYSRDDLCSVDENTSLESVLIDAKQDALSDDGKLGSQYDDETIISNGNLRSDNTKSLALIHEENAKVQYPLDFEEWKDLEGFALIVNGPSLTYALKKELEKTFLDIGCLCRAVVCCRVTPLQKAMVVDLVKRNKKAVTLAVGDGANDVSMIKTAHIGVGISGQEGMQAVLASDYSIGQFRYLGRLLLVHGRWSYFRMTKFLRYFFYKNFAFTLTHFWYSFFCGYSAQYIYHPVLIACYNLFFTSLPVLAMGIFDQDLDDVCSMKYAKLYIPGQYNLFFNMRIFIYSVLHGMISSLVIFFVPYGILYNGVDSTGRDFNDYSLLAFACFTSLIIVVTGQIAFDTSYWTIFNHIVIWGSVIFYFCLSYILYEALPVKSLSKFQTGQSYGIMKQAFASVQFWLSLLMVSVILLLPVLVNRFFWLDTHPTYADRLRMRRKYRTSAVVEKPTVTTTIPTHPTISRSRRTSLRSGYAFSHQEGFGDLIIKGALFKQVEQFINPGGSPQKIASPIRQLAEKGTTTVLTPITLLSQRSNKIAPLEQVKESQQMKRAESRPKELPKIHKSRNMHKPNIEDGNTDMKSSQFSHKIIVNDDEEHPFKHINDIACKKISPEQQQKQSTSPSSHANMKQEVILHPLQAAAHPNAINASVDTLPANLVTSKSLNETRL</sequence>
<feature type="domain" description="P-type ATPase C-terminal" evidence="20">
    <location>
        <begin position="1008"/>
        <end position="1258"/>
    </location>
</feature>
<evidence type="ECO:0000256" key="2">
    <source>
        <dbReference type="ARBA" id="ARBA00004127"/>
    </source>
</evidence>
<dbReference type="GO" id="GO:0005524">
    <property type="term" value="F:ATP binding"/>
    <property type="evidence" value="ECO:0007669"/>
    <property type="project" value="UniProtKB-UniRule"/>
</dbReference>
<evidence type="ECO:0000256" key="4">
    <source>
        <dbReference type="ARBA" id="ARBA00022448"/>
    </source>
</evidence>
<dbReference type="SUPFAM" id="SSF81665">
    <property type="entry name" value="Calcium ATPase, transmembrane domain M"/>
    <property type="match status" value="1"/>
</dbReference>
<dbReference type="PROSITE" id="PS00154">
    <property type="entry name" value="ATPASE_E1_E2"/>
    <property type="match status" value="1"/>
</dbReference>
<dbReference type="InterPro" id="IPR023298">
    <property type="entry name" value="ATPase_P-typ_TM_dom_sf"/>
</dbReference>
<comment type="subcellular location">
    <subcellularLocation>
        <location evidence="2">Endomembrane system</location>
        <topology evidence="2">Multi-pass membrane protein</topology>
    </subcellularLocation>
    <subcellularLocation>
        <location evidence="18">Membrane</location>
        <topology evidence="18">Multi-pass membrane protein</topology>
    </subcellularLocation>
</comment>
<keyword evidence="13 18" id="KW-0472">Membrane</keyword>
<dbReference type="InterPro" id="IPR023299">
    <property type="entry name" value="ATPase_P-typ_cyto_dom_N"/>
</dbReference>
<dbReference type="Pfam" id="PF13246">
    <property type="entry name" value="Cation_ATPase"/>
    <property type="match status" value="1"/>
</dbReference>
<feature type="binding site" evidence="17">
    <location>
        <position position="452"/>
    </location>
    <ligand>
        <name>Mg(2+)</name>
        <dbReference type="ChEBI" id="CHEBI:18420"/>
    </ligand>
</feature>
<feature type="binding site" evidence="17">
    <location>
        <position position="454"/>
    </location>
    <ligand>
        <name>Mg(2+)</name>
        <dbReference type="ChEBI" id="CHEBI:18420"/>
    </ligand>
</feature>
<evidence type="ECO:0000259" key="20">
    <source>
        <dbReference type="Pfam" id="PF16212"/>
    </source>
</evidence>
<dbReference type="PRINTS" id="PR00119">
    <property type="entry name" value="CATATPASE"/>
</dbReference>
<evidence type="ECO:0000313" key="22">
    <source>
        <dbReference type="Proteomes" id="UP000024404"/>
    </source>
</evidence>
<dbReference type="InterPro" id="IPR036412">
    <property type="entry name" value="HAD-like_sf"/>
</dbReference>
<dbReference type="GO" id="GO:0140326">
    <property type="term" value="F:ATPase-coupled intramembrane lipid transporter activity"/>
    <property type="evidence" value="ECO:0007669"/>
    <property type="project" value="UniProtKB-EC"/>
</dbReference>
<dbReference type="Gene3D" id="3.40.1110.10">
    <property type="entry name" value="Calcium-transporting ATPase, cytoplasmic domain N"/>
    <property type="match status" value="1"/>
</dbReference>
<accession>A0A8R1XYT3</accession>
<feature type="binding site" evidence="16">
    <location>
        <position position="619"/>
    </location>
    <ligand>
        <name>ATP</name>
        <dbReference type="ChEBI" id="CHEBI:30616"/>
    </ligand>
</feature>
<dbReference type="Pfam" id="PF16209">
    <property type="entry name" value="PhoLip_ATPase_N"/>
    <property type="match status" value="1"/>
</dbReference>
<evidence type="ECO:0000259" key="19">
    <source>
        <dbReference type="Pfam" id="PF16209"/>
    </source>
</evidence>
<feature type="transmembrane region" description="Helical" evidence="18">
    <location>
        <begin position="20"/>
        <end position="39"/>
    </location>
</feature>
<dbReference type="InterPro" id="IPR001757">
    <property type="entry name" value="P_typ_ATPase"/>
</dbReference>
<evidence type="ECO:0000256" key="17">
    <source>
        <dbReference type="PIRSR" id="PIRSR606539-3"/>
    </source>
</evidence>
<dbReference type="GO" id="GO:0016887">
    <property type="term" value="F:ATP hydrolysis activity"/>
    <property type="evidence" value="ECO:0007669"/>
    <property type="project" value="InterPro"/>
</dbReference>
<dbReference type="SUPFAM" id="SSF81653">
    <property type="entry name" value="Calcium ATPase, transduction domain A"/>
    <property type="match status" value="1"/>
</dbReference>
<feature type="transmembrane region" description="Helical" evidence="18">
    <location>
        <begin position="1039"/>
        <end position="1057"/>
    </location>
</feature>
<dbReference type="EnsemblMetazoa" id="OVOC5508.1">
    <property type="protein sequence ID" value="OVOC5508.1"/>
    <property type="gene ID" value="WBGene00242317"/>
</dbReference>
<feature type="binding site" evidence="16">
    <location>
        <position position="956"/>
    </location>
    <ligand>
        <name>ATP</name>
        <dbReference type="ChEBI" id="CHEBI:30616"/>
    </ligand>
</feature>
<evidence type="ECO:0000256" key="3">
    <source>
        <dbReference type="ARBA" id="ARBA00008109"/>
    </source>
</evidence>
<evidence type="ECO:0000256" key="10">
    <source>
        <dbReference type="ARBA" id="ARBA00022967"/>
    </source>
</evidence>
<dbReference type="FunFam" id="3.40.50.1000:FF:000014">
    <property type="entry name" value="Phospholipid-transporting ATPase"/>
    <property type="match status" value="1"/>
</dbReference>
<keyword evidence="12" id="KW-0445">Lipid transport</keyword>
<dbReference type="PANTHER" id="PTHR24092:SF190">
    <property type="entry name" value="PHOSPHOLIPID-TRANSPORTING ATPASE"/>
    <property type="match status" value="1"/>
</dbReference>
<dbReference type="GO" id="GO:0005802">
    <property type="term" value="C:trans-Golgi network"/>
    <property type="evidence" value="ECO:0007669"/>
    <property type="project" value="TreeGrafter"/>
</dbReference>
<feature type="binding site" evidence="16">
    <location>
        <position position="962"/>
    </location>
    <ligand>
        <name>ATP</name>
        <dbReference type="ChEBI" id="CHEBI:30616"/>
    </ligand>
</feature>
<dbReference type="InterPro" id="IPR032631">
    <property type="entry name" value="P-type_ATPase_N"/>
</dbReference>
<comment type="cofactor">
    <cofactor evidence="1 17">
        <name>Mg(2+)</name>
        <dbReference type="ChEBI" id="CHEBI:18420"/>
    </cofactor>
</comment>
<comment type="catalytic activity">
    <reaction evidence="14 18">
        <text>ATP + H2O + phospholipidSide 1 = ADP + phosphate + phospholipidSide 2.</text>
        <dbReference type="EC" id="7.6.2.1"/>
    </reaction>
</comment>
<dbReference type="GO" id="GO:0005886">
    <property type="term" value="C:plasma membrane"/>
    <property type="evidence" value="ECO:0007669"/>
    <property type="project" value="TreeGrafter"/>
</dbReference>
<feature type="binding site" evidence="17">
    <location>
        <position position="982"/>
    </location>
    <ligand>
        <name>Mg(2+)</name>
        <dbReference type="ChEBI" id="CHEBI:18420"/>
    </ligand>
</feature>
<feature type="domain" description="P-type ATPase N-terminal" evidence="19">
    <location>
        <begin position="67"/>
        <end position="131"/>
    </location>
</feature>
<evidence type="ECO:0000256" key="6">
    <source>
        <dbReference type="ARBA" id="ARBA00022723"/>
    </source>
</evidence>
<feature type="transmembrane region" description="Helical" evidence="18">
    <location>
        <begin position="379"/>
        <end position="406"/>
    </location>
</feature>
<evidence type="ECO:0000256" key="14">
    <source>
        <dbReference type="ARBA" id="ARBA00034036"/>
    </source>
</evidence>
<keyword evidence="11 18" id="KW-1133">Transmembrane helix</keyword>
<evidence type="ECO:0000256" key="9">
    <source>
        <dbReference type="ARBA" id="ARBA00022842"/>
    </source>
</evidence>
<dbReference type="NCBIfam" id="TIGR01652">
    <property type="entry name" value="ATPase-Plipid"/>
    <property type="match status" value="1"/>
</dbReference>
<keyword evidence="8 16" id="KW-0067">ATP-binding</keyword>
<feature type="transmembrane region" description="Helical" evidence="18">
    <location>
        <begin position="103"/>
        <end position="120"/>
    </location>
</feature>
<feature type="binding site" evidence="16">
    <location>
        <position position="453"/>
    </location>
    <ligand>
        <name>ATP</name>
        <dbReference type="ChEBI" id="CHEBI:30616"/>
    </ligand>
</feature>
<evidence type="ECO:0000256" key="1">
    <source>
        <dbReference type="ARBA" id="ARBA00001946"/>
    </source>
</evidence>
<feature type="transmembrane region" description="Helical" evidence="18">
    <location>
        <begin position="1069"/>
        <end position="1092"/>
    </location>
</feature>
<dbReference type="Gene3D" id="3.40.50.1000">
    <property type="entry name" value="HAD superfamily/HAD-like"/>
    <property type="match status" value="2"/>
</dbReference>
<dbReference type="InterPro" id="IPR023214">
    <property type="entry name" value="HAD_sf"/>
</dbReference>
<evidence type="ECO:0000256" key="13">
    <source>
        <dbReference type="ARBA" id="ARBA00023136"/>
    </source>
</evidence>
<dbReference type="InterPro" id="IPR006539">
    <property type="entry name" value="P-type_ATPase_IV"/>
</dbReference>
<feature type="binding site" evidence="16">
    <location>
        <position position="986"/>
    </location>
    <ligand>
        <name>ATP</name>
        <dbReference type="ChEBI" id="CHEBI:30616"/>
    </ligand>
</feature>
<keyword evidence="5 18" id="KW-0812">Transmembrane</keyword>
<feature type="binding site" evidence="16">
    <location>
        <position position="452"/>
    </location>
    <ligand>
        <name>ATP</name>
        <dbReference type="ChEBI" id="CHEBI:30616"/>
    </ligand>
</feature>
<dbReference type="AlphaFoldDB" id="A0A8R1XYT3"/>
<dbReference type="GO" id="GO:0007030">
    <property type="term" value="P:Golgi organization"/>
    <property type="evidence" value="ECO:0007669"/>
    <property type="project" value="TreeGrafter"/>
</dbReference>
<evidence type="ECO:0000313" key="21">
    <source>
        <dbReference type="EnsemblMetazoa" id="OVOC5508.1"/>
    </source>
</evidence>
<feature type="binding site" evidence="16">
    <location>
        <position position="750"/>
    </location>
    <ligand>
        <name>ATP</name>
        <dbReference type="ChEBI" id="CHEBI:30616"/>
    </ligand>
</feature>
<comment type="similarity">
    <text evidence="3 18">Belongs to the cation transport ATPase (P-type) (TC 3.A.3) family. Type IV subfamily.</text>
</comment>
<evidence type="ECO:0000256" key="8">
    <source>
        <dbReference type="ARBA" id="ARBA00022840"/>
    </source>
</evidence>
<feature type="binding site" evidence="16">
    <location>
        <position position="555"/>
    </location>
    <ligand>
        <name>ATP</name>
        <dbReference type="ChEBI" id="CHEBI:30616"/>
    </ligand>
</feature>
<evidence type="ECO:0000256" key="12">
    <source>
        <dbReference type="ARBA" id="ARBA00023055"/>
    </source>
</evidence>
<keyword evidence="6 17" id="KW-0479">Metal-binding</keyword>
<reference evidence="22" key="1">
    <citation type="submission" date="2013-10" db="EMBL/GenBank/DDBJ databases">
        <title>Genome sequencing of Onchocerca volvulus.</title>
        <authorList>
            <person name="Cotton J."/>
            <person name="Tsai J."/>
            <person name="Stanley E."/>
            <person name="Tracey A."/>
            <person name="Holroyd N."/>
            <person name="Lustigman S."/>
            <person name="Berriman M."/>
        </authorList>
    </citation>
    <scope>NUCLEOTIDE SEQUENCE</scope>
</reference>
<evidence type="ECO:0000256" key="5">
    <source>
        <dbReference type="ARBA" id="ARBA00022692"/>
    </source>
</evidence>
<dbReference type="FunFam" id="3.40.50.1000:FF:000001">
    <property type="entry name" value="Phospholipid-transporting ATPase IC"/>
    <property type="match status" value="1"/>
</dbReference>
<protein>
    <recommendedName>
        <fullName evidence="18">Phospholipid-transporting ATPase</fullName>
        <ecNumber evidence="18">7.6.2.1</ecNumber>
    </recommendedName>
</protein>
<feature type="binding site" evidence="16">
    <location>
        <position position="454"/>
    </location>
    <ligand>
        <name>ATP</name>
        <dbReference type="ChEBI" id="CHEBI:30616"/>
    </ligand>
</feature>
<feature type="transmembrane region" description="Helical" evidence="18">
    <location>
        <begin position="1158"/>
        <end position="1179"/>
    </location>
</feature>
<dbReference type="CDD" id="cd02073">
    <property type="entry name" value="P-type_ATPase_APLT_Dnf-like"/>
    <property type="match status" value="1"/>
</dbReference>
<dbReference type="Proteomes" id="UP000024404">
    <property type="component" value="Unassembled WGS sequence"/>
</dbReference>
<feature type="active site" description="4-aspartylphosphate intermediate" evidence="15">
    <location>
        <position position="452"/>
    </location>
</feature>
<name>A0A8R1XYT3_ONCVO</name>
<organism evidence="21 22">
    <name type="scientific">Onchocerca volvulus</name>
    <dbReference type="NCBI Taxonomy" id="6282"/>
    <lineage>
        <taxon>Eukaryota</taxon>
        <taxon>Metazoa</taxon>
        <taxon>Ecdysozoa</taxon>
        <taxon>Nematoda</taxon>
        <taxon>Chromadorea</taxon>
        <taxon>Rhabditida</taxon>
        <taxon>Spirurina</taxon>
        <taxon>Spiruromorpha</taxon>
        <taxon>Filarioidea</taxon>
        <taxon>Onchocercidae</taxon>
        <taxon>Onchocerca</taxon>
    </lineage>
</organism>
<feature type="transmembrane region" description="Helical" evidence="18">
    <location>
        <begin position="1186"/>
        <end position="1207"/>
    </location>
</feature>
<feature type="binding site" evidence="16">
    <location>
        <position position="654"/>
    </location>
    <ligand>
        <name>ATP</name>
        <dbReference type="ChEBI" id="CHEBI:30616"/>
    </ligand>
</feature>
<keyword evidence="10 18" id="KW-1278">Translocase</keyword>
<dbReference type="EMBL" id="CMVM020000161">
    <property type="status" value="NOT_ANNOTATED_CDS"/>
    <property type="molecule type" value="Genomic_DNA"/>
</dbReference>
<feature type="binding site" evidence="17">
    <location>
        <position position="986"/>
    </location>
    <ligand>
        <name>Mg(2+)</name>
        <dbReference type="ChEBI" id="CHEBI:18420"/>
    </ligand>
</feature>
<feature type="transmembrane region" description="Helical" evidence="18">
    <location>
        <begin position="323"/>
        <end position="348"/>
    </location>
</feature>
<dbReference type="OMA" id="FIGTMEW"/>
<feature type="transmembrane region" description="Helical" evidence="18">
    <location>
        <begin position="1113"/>
        <end position="1138"/>
    </location>
</feature>
<dbReference type="GO" id="GO:0045332">
    <property type="term" value="P:phospholipid translocation"/>
    <property type="evidence" value="ECO:0007669"/>
    <property type="project" value="TreeGrafter"/>
</dbReference>
<proteinExistence type="inferred from homology"/>
<evidence type="ECO:0000256" key="16">
    <source>
        <dbReference type="PIRSR" id="PIRSR606539-2"/>
    </source>
</evidence>
<feature type="binding site" evidence="16">
    <location>
        <position position="749"/>
    </location>
    <ligand>
        <name>ATP</name>
        <dbReference type="ChEBI" id="CHEBI:30616"/>
    </ligand>
</feature>
<dbReference type="SUPFAM" id="SSF81660">
    <property type="entry name" value="Metal cation-transporting ATPase, ATP-binding domain N"/>
    <property type="match status" value="1"/>
</dbReference>